<evidence type="ECO:0000256" key="2">
    <source>
        <dbReference type="ARBA" id="ARBA00022679"/>
    </source>
</evidence>
<dbReference type="Gene3D" id="3.30.2130.30">
    <property type="match status" value="1"/>
</dbReference>
<reference evidence="6 7" key="1">
    <citation type="submission" date="2024-03" db="EMBL/GenBank/DDBJ databases">
        <authorList>
            <consortium name="ELIXIR-Norway"/>
            <consortium name="Elixir Norway"/>
        </authorList>
    </citation>
    <scope>NUCLEOTIDE SEQUENCE [LARGE SCALE GENOMIC DNA]</scope>
</reference>
<dbReference type="InterPro" id="IPR000241">
    <property type="entry name" value="RlmKL-like_Mtase"/>
</dbReference>
<dbReference type="Gene3D" id="3.40.50.150">
    <property type="entry name" value="Vaccinia Virus protein VP39"/>
    <property type="match status" value="1"/>
</dbReference>
<feature type="compositionally biased region" description="Polar residues" evidence="3">
    <location>
        <begin position="540"/>
        <end position="558"/>
    </location>
</feature>
<keyword evidence="2" id="KW-0808">Transferase</keyword>
<evidence type="ECO:0000256" key="3">
    <source>
        <dbReference type="SAM" id="MobiDB-lite"/>
    </source>
</evidence>
<dbReference type="SUPFAM" id="SSF53335">
    <property type="entry name" value="S-adenosyl-L-methionine-dependent methyltransferases"/>
    <property type="match status" value="1"/>
</dbReference>
<protein>
    <submittedName>
        <fullName evidence="6">Uncharacterized protein</fullName>
    </submittedName>
</protein>
<gene>
    <name evidence="6" type="ORF">CSSPJE1EN2_LOCUS449</name>
</gene>
<dbReference type="InterPro" id="IPR029063">
    <property type="entry name" value="SAM-dependent_MTases_sf"/>
</dbReference>
<sequence>MVSLCFTGVQWSGSSRSSALGFLQVRLLPVVAQRKVILRCCASSSGRGGGDDEEEGRRDLQKRASSYDSRSSGKWRPIGQDRTESSSSFSSSPDSSSSSLHRFYATCSPGLEEVVLAELQSPLIQAQRAEAGAAGVSFVGTLSTGFRANLWLRSAVRVLVELAAAPLRGSRSSRGGRFDPVYEFVRDAADWPSLLVKDSPLVLQGSQEASSGRRRAWRFRNFAVQSRVWNCTDVSNSNYASIRAKDAICDAMRDRCGGLRPEPPAEGGATADVPLFLSLYRDSAVLYRDMSGVSLHKRGYRDVMHRASLNEGIAAAVLTIAGWNPAVLGFGEANQNPGFTAEGGVLLDPMCGSGTFLIEAALMATKTAPGSMRSQWPFQTWHDFDERAWKKCKEDAGAARVPLSSRVQLLGNDIHEGALSLCARDAASAGVLDLLELSCQDCRVYSPPAIPSLVVTNPPWGSRLTDSSDSEELEWLGTTWQALGKFLKSHCSCSDVYVLSGNSSVTKALHMRADKKWPITVGGQECRLLHYHVLPPKSQPNTDTSFVGSSQVSGYNESSKQRGEKILQ</sequence>
<dbReference type="InterPro" id="IPR002052">
    <property type="entry name" value="DNA_methylase_N6_adenine_CS"/>
</dbReference>
<organism evidence="6 7">
    <name type="scientific">Sphagnum jensenii</name>
    <dbReference type="NCBI Taxonomy" id="128206"/>
    <lineage>
        <taxon>Eukaryota</taxon>
        <taxon>Viridiplantae</taxon>
        <taxon>Streptophyta</taxon>
        <taxon>Embryophyta</taxon>
        <taxon>Bryophyta</taxon>
        <taxon>Sphagnophytina</taxon>
        <taxon>Sphagnopsida</taxon>
        <taxon>Sphagnales</taxon>
        <taxon>Sphagnaceae</taxon>
        <taxon>Sphagnum</taxon>
    </lineage>
</organism>
<feature type="compositionally biased region" description="Polar residues" evidence="3">
    <location>
        <begin position="63"/>
        <end position="72"/>
    </location>
</feature>
<feature type="compositionally biased region" description="Low complexity" evidence="3">
    <location>
        <begin position="85"/>
        <end position="99"/>
    </location>
</feature>
<evidence type="ECO:0000259" key="5">
    <source>
        <dbReference type="Pfam" id="PF22020"/>
    </source>
</evidence>
<dbReference type="PRINTS" id="PR00507">
    <property type="entry name" value="N12N6MTFRASE"/>
</dbReference>
<feature type="compositionally biased region" description="Basic and acidic residues" evidence="3">
    <location>
        <begin position="559"/>
        <end position="568"/>
    </location>
</feature>
<accession>A0ABP1A3A5</accession>
<dbReference type="CDD" id="cd11715">
    <property type="entry name" value="THUMP_AdoMetMT"/>
    <property type="match status" value="1"/>
</dbReference>
<dbReference type="InterPro" id="IPR053943">
    <property type="entry name" value="RlmKL-like_Mtase_CS"/>
</dbReference>
<feature type="region of interest" description="Disordered" evidence="3">
    <location>
        <begin position="540"/>
        <end position="568"/>
    </location>
</feature>
<keyword evidence="1" id="KW-0489">Methyltransferase</keyword>
<dbReference type="Pfam" id="PF22020">
    <property type="entry name" value="RlmL_1st"/>
    <property type="match status" value="1"/>
</dbReference>
<feature type="region of interest" description="Disordered" evidence="3">
    <location>
        <begin position="43"/>
        <end position="99"/>
    </location>
</feature>
<evidence type="ECO:0000313" key="6">
    <source>
        <dbReference type="EMBL" id="CAK9857454.1"/>
    </source>
</evidence>
<dbReference type="PANTHER" id="PTHR47313">
    <property type="entry name" value="RIBOSOMAL RNA LARGE SUBUNIT METHYLTRANSFERASE K/L"/>
    <property type="match status" value="1"/>
</dbReference>
<proteinExistence type="predicted"/>
<dbReference type="Proteomes" id="UP001497522">
    <property type="component" value="Chromosome 1"/>
</dbReference>
<dbReference type="PROSITE" id="PS01261">
    <property type="entry name" value="UPF0020"/>
    <property type="match status" value="1"/>
</dbReference>
<keyword evidence="7" id="KW-1185">Reference proteome</keyword>
<name>A0ABP1A3A5_9BRYO</name>
<dbReference type="InterPro" id="IPR054170">
    <property type="entry name" value="RlmL_1st"/>
</dbReference>
<dbReference type="EMBL" id="OZ023702">
    <property type="protein sequence ID" value="CAK9857454.1"/>
    <property type="molecule type" value="Genomic_DNA"/>
</dbReference>
<dbReference type="PROSITE" id="PS00092">
    <property type="entry name" value="N6_MTASE"/>
    <property type="match status" value="1"/>
</dbReference>
<dbReference type="PANTHER" id="PTHR47313:SF1">
    <property type="entry name" value="RIBOSOMAL RNA LARGE SUBUNIT METHYLTRANSFERASE K_L"/>
    <property type="match status" value="1"/>
</dbReference>
<feature type="domain" description="Ribosomal RNA large subunit methyltransferase K/L-like methyltransferase" evidence="4">
    <location>
        <begin position="342"/>
        <end position="527"/>
    </location>
</feature>
<feature type="domain" description="RlmL ferredoxin-like" evidence="5">
    <location>
        <begin position="103"/>
        <end position="159"/>
    </location>
</feature>
<evidence type="ECO:0000313" key="7">
    <source>
        <dbReference type="Proteomes" id="UP001497522"/>
    </source>
</evidence>
<dbReference type="Pfam" id="PF01170">
    <property type="entry name" value="UPF0020"/>
    <property type="match status" value="1"/>
</dbReference>
<evidence type="ECO:0000259" key="4">
    <source>
        <dbReference type="Pfam" id="PF01170"/>
    </source>
</evidence>
<evidence type="ECO:0000256" key="1">
    <source>
        <dbReference type="ARBA" id="ARBA00022603"/>
    </source>
</evidence>